<dbReference type="Proteomes" id="UP000183642">
    <property type="component" value="Unassembled WGS sequence"/>
</dbReference>
<dbReference type="InterPro" id="IPR011037">
    <property type="entry name" value="Pyrv_Knase-like_insert_dom_sf"/>
</dbReference>
<dbReference type="InterPro" id="IPR005302">
    <property type="entry name" value="MoCF_Sase_C"/>
</dbReference>
<organism evidence="2 3">
    <name type="scientific">Geodermatophilus obscurus</name>
    <dbReference type="NCBI Taxonomy" id="1861"/>
    <lineage>
        <taxon>Bacteria</taxon>
        <taxon>Bacillati</taxon>
        <taxon>Actinomycetota</taxon>
        <taxon>Actinomycetes</taxon>
        <taxon>Geodermatophilales</taxon>
        <taxon>Geodermatophilaceae</taxon>
        <taxon>Geodermatophilus</taxon>
    </lineage>
</organism>
<dbReference type="Gene3D" id="2.40.33.20">
    <property type="entry name" value="PK beta-barrel domain-like"/>
    <property type="match status" value="1"/>
</dbReference>
<dbReference type="GO" id="GO:0030151">
    <property type="term" value="F:molybdenum ion binding"/>
    <property type="evidence" value="ECO:0007669"/>
    <property type="project" value="InterPro"/>
</dbReference>
<keyword evidence="3" id="KW-1185">Reference proteome</keyword>
<dbReference type="SUPFAM" id="SSF50800">
    <property type="entry name" value="PK beta-barrel domain-like"/>
    <property type="match status" value="1"/>
</dbReference>
<dbReference type="Pfam" id="PF03473">
    <property type="entry name" value="MOSC"/>
    <property type="match status" value="1"/>
</dbReference>
<dbReference type="PANTHER" id="PTHR36930">
    <property type="entry name" value="METAL-SULFUR CLUSTER BIOSYNTHESIS PROTEINS YUAD-RELATED"/>
    <property type="match status" value="1"/>
</dbReference>
<dbReference type="EMBL" id="FOWE01000006">
    <property type="protein sequence ID" value="SFO32936.1"/>
    <property type="molecule type" value="Genomic_DNA"/>
</dbReference>
<reference evidence="3" key="1">
    <citation type="submission" date="2016-10" db="EMBL/GenBank/DDBJ databases">
        <authorList>
            <person name="Varghese N."/>
            <person name="Submissions S."/>
        </authorList>
    </citation>
    <scope>NUCLEOTIDE SEQUENCE [LARGE SCALE GENOMIC DNA]</scope>
    <source>
        <strain evidence="3">DSM 43161</strain>
    </source>
</reference>
<gene>
    <name evidence="2" type="ORF">SAMN05660359_02704</name>
</gene>
<evidence type="ECO:0000313" key="2">
    <source>
        <dbReference type="EMBL" id="SFO32936.1"/>
    </source>
</evidence>
<dbReference type="GO" id="GO:0003824">
    <property type="term" value="F:catalytic activity"/>
    <property type="evidence" value="ECO:0007669"/>
    <property type="project" value="InterPro"/>
</dbReference>
<proteinExistence type="predicted"/>
<dbReference type="InterPro" id="IPR052716">
    <property type="entry name" value="MOSC_domain"/>
</dbReference>
<dbReference type="RefSeq" id="WP_083427331.1">
    <property type="nucleotide sequence ID" value="NZ_FOWE01000006.1"/>
</dbReference>
<name>A0A1I5GAF8_9ACTN</name>
<dbReference type="PROSITE" id="PS51340">
    <property type="entry name" value="MOSC"/>
    <property type="match status" value="1"/>
</dbReference>
<feature type="domain" description="MOSC" evidence="1">
    <location>
        <begin position="50"/>
        <end position="183"/>
    </location>
</feature>
<dbReference type="OrthoDB" id="192945at2"/>
<sequence length="204" mass="21005">MALVQGPAASLRVVGGTGVLTDVDVVGLLVSPVHRYDGRPGGVVPPQDGDRVDRVEVRAAHGITGDRYAGRAAHRDAAVTVLAAESVEALAAELGTGPLDPLLTRRNVVLRGAEVEALRGEVFSLDCGEGVVVLRGGRPANPCAWLDTVLAPGAHRGMRGRAGIRCAPLTGGVLRLGPAVLRSAVPLDPARAGEARRPALRPRG</sequence>
<protein>
    <submittedName>
        <fullName evidence="2">MOSC domain-containing protein</fullName>
    </submittedName>
</protein>
<evidence type="ECO:0000259" key="1">
    <source>
        <dbReference type="PROSITE" id="PS51340"/>
    </source>
</evidence>
<dbReference type="AlphaFoldDB" id="A0A1I5GAF8"/>
<dbReference type="GO" id="GO:0030170">
    <property type="term" value="F:pyridoxal phosphate binding"/>
    <property type="evidence" value="ECO:0007669"/>
    <property type="project" value="InterPro"/>
</dbReference>
<evidence type="ECO:0000313" key="3">
    <source>
        <dbReference type="Proteomes" id="UP000183642"/>
    </source>
</evidence>
<dbReference type="PANTHER" id="PTHR36930:SF1">
    <property type="entry name" value="MOSC DOMAIN-CONTAINING PROTEIN"/>
    <property type="match status" value="1"/>
</dbReference>
<accession>A0A1I5GAF8</accession>